<accession>A0A918STR7</accession>
<reference evidence="2" key="1">
    <citation type="journal article" date="2014" name="Int. J. Syst. Evol. Microbiol.">
        <title>Complete genome sequence of Corynebacterium casei LMG S-19264T (=DSM 44701T), isolated from a smear-ripened cheese.</title>
        <authorList>
            <consortium name="US DOE Joint Genome Institute (JGI-PGF)"/>
            <person name="Walter F."/>
            <person name="Albersmeier A."/>
            <person name="Kalinowski J."/>
            <person name="Ruckert C."/>
        </authorList>
    </citation>
    <scope>NUCLEOTIDE SEQUENCE</scope>
    <source>
        <strain evidence="2">JCM 4518</strain>
    </source>
</reference>
<comment type="caution">
    <text evidence="2">The sequence shown here is derived from an EMBL/GenBank/DDBJ whole genome shotgun (WGS) entry which is preliminary data.</text>
</comment>
<dbReference type="Pfam" id="PF19054">
    <property type="entry name" value="DUF5753"/>
    <property type="match status" value="1"/>
</dbReference>
<evidence type="ECO:0000313" key="3">
    <source>
        <dbReference type="Proteomes" id="UP000644020"/>
    </source>
</evidence>
<dbReference type="CDD" id="cd00093">
    <property type="entry name" value="HTH_XRE"/>
    <property type="match status" value="1"/>
</dbReference>
<sequence>MSNIKTLHPENGPAAAYGARVRSTREERGWTQEDLADRTGYSSKHISAVETSRRSSTLRFSQVLDVAFGLTGSDEAFEREWMKLRHGVLLEGFPQYVHHERQAIEIRLFDIGIAPGLLQTAAYARALAHGDVRRGSITPLQADERCAVLAERQAAVTKNRSPIMHVVIDESCIRRPVGGQDVTGAQLDRLLEFAELPNTTLQVAPYAIGELRPFNLPVNLLTLADRSMLAYTESHLQGHLARETTTVATTLTEYYQLQAESLSQADSMAMIREARKAYP</sequence>
<dbReference type="PROSITE" id="PS50943">
    <property type="entry name" value="HTH_CROC1"/>
    <property type="match status" value="1"/>
</dbReference>
<reference evidence="2" key="2">
    <citation type="submission" date="2020-09" db="EMBL/GenBank/DDBJ databases">
        <authorList>
            <person name="Sun Q."/>
            <person name="Ohkuma M."/>
        </authorList>
    </citation>
    <scope>NUCLEOTIDE SEQUENCE</scope>
    <source>
        <strain evidence="2">JCM 4518</strain>
    </source>
</reference>
<dbReference type="InterPro" id="IPR001387">
    <property type="entry name" value="Cro/C1-type_HTH"/>
</dbReference>
<dbReference type="SUPFAM" id="SSF47413">
    <property type="entry name" value="lambda repressor-like DNA-binding domains"/>
    <property type="match status" value="1"/>
</dbReference>
<evidence type="ECO:0000259" key="1">
    <source>
        <dbReference type="PROSITE" id="PS50943"/>
    </source>
</evidence>
<dbReference type="Proteomes" id="UP000644020">
    <property type="component" value="Unassembled WGS sequence"/>
</dbReference>
<proteinExistence type="predicted"/>
<organism evidence="2 3">
    <name type="scientific">Streptomyces termitum</name>
    <dbReference type="NCBI Taxonomy" id="67368"/>
    <lineage>
        <taxon>Bacteria</taxon>
        <taxon>Bacillati</taxon>
        <taxon>Actinomycetota</taxon>
        <taxon>Actinomycetes</taxon>
        <taxon>Kitasatosporales</taxon>
        <taxon>Streptomycetaceae</taxon>
        <taxon>Streptomyces</taxon>
    </lineage>
</organism>
<dbReference type="EMBL" id="BMUL01000002">
    <property type="protein sequence ID" value="GHA69420.1"/>
    <property type="molecule type" value="Genomic_DNA"/>
</dbReference>
<gene>
    <name evidence="2" type="ORF">GCM10010305_09480</name>
</gene>
<dbReference type="GO" id="GO:0003677">
    <property type="term" value="F:DNA binding"/>
    <property type="evidence" value="ECO:0007669"/>
    <property type="project" value="InterPro"/>
</dbReference>
<dbReference type="AlphaFoldDB" id="A0A918STR7"/>
<dbReference type="SMART" id="SM00530">
    <property type="entry name" value="HTH_XRE"/>
    <property type="match status" value="1"/>
</dbReference>
<feature type="domain" description="HTH cro/C1-type" evidence="1">
    <location>
        <begin position="21"/>
        <end position="55"/>
    </location>
</feature>
<dbReference type="InterPro" id="IPR043917">
    <property type="entry name" value="DUF5753"/>
</dbReference>
<protein>
    <submittedName>
        <fullName evidence="2">Transcriptional regulator</fullName>
    </submittedName>
</protein>
<dbReference type="Gene3D" id="1.10.260.40">
    <property type="entry name" value="lambda repressor-like DNA-binding domains"/>
    <property type="match status" value="1"/>
</dbReference>
<dbReference type="RefSeq" id="WP_229849583.1">
    <property type="nucleotide sequence ID" value="NZ_BMUL01000002.1"/>
</dbReference>
<keyword evidence="3" id="KW-1185">Reference proteome</keyword>
<evidence type="ECO:0000313" key="2">
    <source>
        <dbReference type="EMBL" id="GHA69420.1"/>
    </source>
</evidence>
<name>A0A918STR7_9ACTN</name>
<dbReference type="InterPro" id="IPR010982">
    <property type="entry name" value="Lambda_DNA-bd_dom_sf"/>
</dbReference>
<dbReference type="Pfam" id="PF13560">
    <property type="entry name" value="HTH_31"/>
    <property type="match status" value="1"/>
</dbReference>